<dbReference type="Proteomes" id="UP000221024">
    <property type="component" value="Unassembled WGS sequence"/>
</dbReference>
<dbReference type="InterPro" id="IPR025494">
    <property type="entry name" value="DUF4385"/>
</dbReference>
<dbReference type="AlphaFoldDB" id="A0A2H3P8Y2"/>
<dbReference type="RefSeq" id="WP_098061410.1">
    <property type="nucleotide sequence ID" value="NZ_PDEP01000003.1"/>
</dbReference>
<comment type="caution">
    <text evidence="1">The sequence shown here is derived from an EMBL/GenBank/DDBJ whole genome shotgun (WGS) entry which is preliminary data.</text>
</comment>
<reference evidence="1 2" key="1">
    <citation type="submission" date="2017-10" db="EMBL/GenBank/DDBJ databases">
        <title>Draft genome of Longimonas halophila.</title>
        <authorList>
            <person name="Goh K.M."/>
            <person name="Shamsir M.S."/>
            <person name="Lim S.W."/>
        </authorList>
    </citation>
    <scope>NUCLEOTIDE SEQUENCE [LARGE SCALE GENOMIC DNA]</scope>
    <source>
        <strain evidence="1 2">KCTC 42399</strain>
    </source>
</reference>
<evidence type="ECO:0000313" key="2">
    <source>
        <dbReference type="Proteomes" id="UP000221024"/>
    </source>
</evidence>
<keyword evidence="2" id="KW-1185">Reference proteome</keyword>
<proteinExistence type="predicted"/>
<dbReference type="EMBL" id="PDEP01000003">
    <property type="protein sequence ID" value="PEN08371.1"/>
    <property type="molecule type" value="Genomic_DNA"/>
</dbReference>
<accession>A0A2H3P8Y2</accession>
<evidence type="ECO:0000313" key="1">
    <source>
        <dbReference type="EMBL" id="PEN08371.1"/>
    </source>
</evidence>
<dbReference type="Pfam" id="PF14328">
    <property type="entry name" value="DUF4385"/>
    <property type="match status" value="1"/>
</dbReference>
<organism evidence="1 2">
    <name type="scientific">Longimonas halophila</name>
    <dbReference type="NCBI Taxonomy" id="1469170"/>
    <lineage>
        <taxon>Bacteria</taxon>
        <taxon>Pseudomonadati</taxon>
        <taxon>Rhodothermota</taxon>
        <taxon>Rhodothermia</taxon>
        <taxon>Rhodothermales</taxon>
        <taxon>Salisaetaceae</taxon>
        <taxon>Longimonas</taxon>
    </lineage>
</organism>
<sequence length="49" mass="5693">MRIDRALPTPVPHEHIDIDFSAHPEAYRIQPNEKGVFKVEPYKSALLEH</sequence>
<dbReference type="OrthoDB" id="65486at2"/>
<name>A0A2H3P8Y2_9BACT</name>
<protein>
    <submittedName>
        <fullName evidence="1">Uncharacterized protein</fullName>
    </submittedName>
</protein>
<gene>
    <name evidence="1" type="ORF">CRI93_04460</name>
</gene>